<dbReference type="InterPro" id="IPR052714">
    <property type="entry name" value="MFS_Exporter"/>
</dbReference>
<keyword evidence="1" id="KW-1133">Transmembrane helix</keyword>
<comment type="caution">
    <text evidence="3">The sequence shown here is derived from an EMBL/GenBank/DDBJ whole genome shotgun (WGS) entry which is preliminary data.</text>
</comment>
<feature type="transmembrane region" description="Helical" evidence="1">
    <location>
        <begin position="168"/>
        <end position="187"/>
    </location>
</feature>
<feature type="transmembrane region" description="Helical" evidence="1">
    <location>
        <begin position="273"/>
        <end position="294"/>
    </location>
</feature>
<proteinExistence type="predicted"/>
<evidence type="ECO:0000256" key="1">
    <source>
        <dbReference type="SAM" id="Phobius"/>
    </source>
</evidence>
<name>J9GRQ2_9ZZZZ</name>
<dbReference type="InterPro" id="IPR036259">
    <property type="entry name" value="MFS_trans_sf"/>
</dbReference>
<keyword evidence="1" id="KW-0472">Membrane</keyword>
<dbReference type="EMBL" id="AMCI01000157">
    <property type="protein sequence ID" value="EJX10564.1"/>
    <property type="molecule type" value="Genomic_DNA"/>
</dbReference>
<feature type="transmembrane region" description="Helical" evidence="1">
    <location>
        <begin position="240"/>
        <end position="264"/>
    </location>
</feature>
<protein>
    <submittedName>
        <fullName evidence="3">Sugar transporter</fullName>
    </submittedName>
</protein>
<accession>J9GRQ2</accession>
<evidence type="ECO:0000313" key="3">
    <source>
        <dbReference type="EMBL" id="EJX10564.1"/>
    </source>
</evidence>
<dbReference type="InterPro" id="IPR011701">
    <property type="entry name" value="MFS"/>
</dbReference>
<organism evidence="3">
    <name type="scientific">gut metagenome</name>
    <dbReference type="NCBI Taxonomy" id="749906"/>
    <lineage>
        <taxon>unclassified sequences</taxon>
        <taxon>metagenomes</taxon>
        <taxon>organismal metagenomes</taxon>
    </lineage>
</organism>
<feature type="transmembrane region" description="Helical" evidence="1">
    <location>
        <begin position="76"/>
        <end position="94"/>
    </location>
</feature>
<dbReference type="PROSITE" id="PS50850">
    <property type="entry name" value="MFS"/>
    <property type="match status" value="1"/>
</dbReference>
<dbReference type="GO" id="GO:0022857">
    <property type="term" value="F:transmembrane transporter activity"/>
    <property type="evidence" value="ECO:0007669"/>
    <property type="project" value="InterPro"/>
</dbReference>
<feature type="transmembrane region" description="Helical" evidence="1">
    <location>
        <begin position="300"/>
        <end position="320"/>
    </location>
</feature>
<sequence length="383" mass="41949">MAFNLWTNHFMRICIANLLLFSSLYVLFPVLPVEMASRLGVSVAQTGVVFLFFTLGMFLMGPFYAYLVDVYKRKHVCLYAMAAMVAATSGYAFVNNLNELLLLCMVQGMAFGVATTADITLAIDVTNTTLRSAGNVGLSWMARLGMMLGLMSGACFHSIYTFENLLSFSILLGVVAMLAVMGVYVPFRAPIVTKFYSFDRFLLLRGWVPAFNIMLVMFVPGLFIPLAHPFLEQSLVGGSAVFLPLFGGVGAGYLLSLFASRLFFMKGKMTRKIMIGLGLEILAVSLIGMTFSLLAPSLLLGLGLGLVLPEFLRMFVKLSLHCQRGTANTTHLLFSELGIALGIAAACVLTREEMLHVGELVAAAALLFFAFVTYPYVKRNRVR</sequence>
<dbReference type="Pfam" id="PF07690">
    <property type="entry name" value="MFS_1"/>
    <property type="match status" value="1"/>
</dbReference>
<keyword evidence="3" id="KW-0762">Sugar transport</keyword>
<feature type="domain" description="Major facilitator superfamily (MFS) profile" evidence="2">
    <location>
        <begin position="9"/>
        <end position="381"/>
    </location>
</feature>
<gene>
    <name evidence="3" type="ORF">EVA_00968</name>
</gene>
<dbReference type="PANTHER" id="PTHR23531:SF1">
    <property type="entry name" value="QUINOLENE RESISTANCE PROTEIN NORA"/>
    <property type="match status" value="1"/>
</dbReference>
<feature type="transmembrane region" description="Helical" evidence="1">
    <location>
        <begin position="100"/>
        <end position="123"/>
    </location>
</feature>
<dbReference type="Gene3D" id="1.20.1250.20">
    <property type="entry name" value="MFS general substrate transporter like domains"/>
    <property type="match status" value="1"/>
</dbReference>
<feature type="transmembrane region" description="Helical" evidence="1">
    <location>
        <begin position="144"/>
        <end position="162"/>
    </location>
</feature>
<feature type="transmembrane region" description="Helical" evidence="1">
    <location>
        <begin position="12"/>
        <end position="31"/>
    </location>
</feature>
<feature type="transmembrane region" description="Helical" evidence="1">
    <location>
        <begin position="332"/>
        <end position="351"/>
    </location>
</feature>
<feature type="transmembrane region" description="Helical" evidence="1">
    <location>
        <begin position="43"/>
        <end position="64"/>
    </location>
</feature>
<dbReference type="PANTHER" id="PTHR23531">
    <property type="entry name" value="QUINOLENE RESISTANCE PROTEIN NORA"/>
    <property type="match status" value="1"/>
</dbReference>
<keyword evidence="1" id="KW-0812">Transmembrane</keyword>
<dbReference type="SUPFAM" id="SSF103473">
    <property type="entry name" value="MFS general substrate transporter"/>
    <property type="match status" value="1"/>
</dbReference>
<dbReference type="InterPro" id="IPR020846">
    <property type="entry name" value="MFS_dom"/>
</dbReference>
<dbReference type="AlphaFoldDB" id="J9GRQ2"/>
<evidence type="ECO:0000259" key="2">
    <source>
        <dbReference type="PROSITE" id="PS50850"/>
    </source>
</evidence>
<feature type="transmembrane region" description="Helical" evidence="1">
    <location>
        <begin position="357"/>
        <end position="377"/>
    </location>
</feature>
<reference evidence="3" key="1">
    <citation type="journal article" date="2012" name="PLoS ONE">
        <title>Gene sets for utilization of primary and secondary nutrition supplies in the distal gut of endangered iberian lynx.</title>
        <authorList>
            <person name="Alcaide M."/>
            <person name="Messina E."/>
            <person name="Richter M."/>
            <person name="Bargiela R."/>
            <person name="Peplies J."/>
            <person name="Huws S.A."/>
            <person name="Newbold C.J."/>
            <person name="Golyshin P.N."/>
            <person name="Simon M.A."/>
            <person name="Lopez G."/>
            <person name="Yakimov M.M."/>
            <person name="Ferrer M."/>
        </authorList>
    </citation>
    <scope>NUCLEOTIDE SEQUENCE</scope>
</reference>
<feature type="transmembrane region" description="Helical" evidence="1">
    <location>
        <begin position="207"/>
        <end position="228"/>
    </location>
</feature>
<keyword evidence="3" id="KW-0813">Transport</keyword>